<protein>
    <submittedName>
        <fullName evidence="2">Uncharacterized protein LOC105173417</fullName>
    </submittedName>
</protein>
<name>A0A6I9UGW6_SESIN</name>
<proteinExistence type="predicted"/>
<accession>A0A6I9UGW6</accession>
<evidence type="ECO:0000313" key="2">
    <source>
        <dbReference type="RefSeq" id="XP_011093446.1"/>
    </source>
</evidence>
<dbReference type="OrthoDB" id="910197at2759"/>
<dbReference type="Proteomes" id="UP000504604">
    <property type="component" value="Linkage group LG11"/>
</dbReference>
<dbReference type="GeneID" id="105173417"/>
<organism evidence="1 2">
    <name type="scientific">Sesamum indicum</name>
    <name type="common">Oriental sesame</name>
    <name type="synonym">Sesamum orientale</name>
    <dbReference type="NCBI Taxonomy" id="4182"/>
    <lineage>
        <taxon>Eukaryota</taxon>
        <taxon>Viridiplantae</taxon>
        <taxon>Streptophyta</taxon>
        <taxon>Embryophyta</taxon>
        <taxon>Tracheophyta</taxon>
        <taxon>Spermatophyta</taxon>
        <taxon>Magnoliopsida</taxon>
        <taxon>eudicotyledons</taxon>
        <taxon>Gunneridae</taxon>
        <taxon>Pentapetalae</taxon>
        <taxon>asterids</taxon>
        <taxon>lamiids</taxon>
        <taxon>Lamiales</taxon>
        <taxon>Pedaliaceae</taxon>
        <taxon>Sesamum</taxon>
    </lineage>
</organism>
<gene>
    <name evidence="2" type="primary">LOC105173417</name>
</gene>
<sequence length="135" mass="15305">MNSWRESECQASENPDEAVLDKSYTRSAQQLSAVAHTDYNNRRTGKCILRTEDGKLMNDCTSSNTTLLLKESCSGFHDRGYIEKIEEFQFYIDTVKKIAKPGCSPEMLEVALNSVSSLVKTLSMMSYRQYMHASL</sequence>
<dbReference type="RefSeq" id="XP_011093446.1">
    <property type="nucleotide sequence ID" value="XM_011095144.2"/>
</dbReference>
<evidence type="ECO:0000313" key="1">
    <source>
        <dbReference type="Proteomes" id="UP000504604"/>
    </source>
</evidence>
<dbReference type="Gramene" id="SIN_1024975.t">
    <property type="protein sequence ID" value="SIN_1024975.t"/>
    <property type="gene ID" value="SIN_1024975"/>
</dbReference>
<dbReference type="KEGG" id="sind:105173417"/>
<dbReference type="InParanoid" id="A0A6I9UGW6"/>
<dbReference type="AlphaFoldDB" id="A0A6I9UGW6"/>
<keyword evidence="1" id="KW-1185">Reference proteome</keyword>
<reference evidence="2" key="1">
    <citation type="submission" date="2025-08" db="UniProtKB">
        <authorList>
            <consortium name="RefSeq"/>
        </authorList>
    </citation>
    <scope>IDENTIFICATION</scope>
</reference>